<protein>
    <submittedName>
        <fullName evidence="1">Uncharacterized protein</fullName>
    </submittedName>
</protein>
<proteinExistence type="predicted"/>
<reference evidence="1" key="1">
    <citation type="submission" date="2014-11" db="EMBL/GenBank/DDBJ databases">
        <authorList>
            <person name="Amaro Gonzalez C."/>
        </authorList>
    </citation>
    <scope>NUCLEOTIDE SEQUENCE</scope>
</reference>
<evidence type="ECO:0000313" key="1">
    <source>
        <dbReference type="EMBL" id="JAH02337.1"/>
    </source>
</evidence>
<organism evidence="1">
    <name type="scientific">Anguilla anguilla</name>
    <name type="common">European freshwater eel</name>
    <name type="synonym">Muraena anguilla</name>
    <dbReference type="NCBI Taxonomy" id="7936"/>
    <lineage>
        <taxon>Eukaryota</taxon>
        <taxon>Metazoa</taxon>
        <taxon>Chordata</taxon>
        <taxon>Craniata</taxon>
        <taxon>Vertebrata</taxon>
        <taxon>Euteleostomi</taxon>
        <taxon>Actinopterygii</taxon>
        <taxon>Neopterygii</taxon>
        <taxon>Teleostei</taxon>
        <taxon>Anguilliformes</taxon>
        <taxon>Anguillidae</taxon>
        <taxon>Anguilla</taxon>
    </lineage>
</organism>
<name>A0A0E9PDJ6_ANGAN</name>
<dbReference type="AlphaFoldDB" id="A0A0E9PDJ6"/>
<reference evidence="1" key="2">
    <citation type="journal article" date="2015" name="Fish Shellfish Immunol.">
        <title>Early steps in the European eel (Anguilla anguilla)-Vibrio vulnificus interaction in the gills: Role of the RtxA13 toxin.</title>
        <authorList>
            <person name="Callol A."/>
            <person name="Pajuelo D."/>
            <person name="Ebbesson L."/>
            <person name="Teles M."/>
            <person name="MacKenzie S."/>
            <person name="Amaro C."/>
        </authorList>
    </citation>
    <scope>NUCLEOTIDE SEQUENCE</scope>
</reference>
<accession>A0A0E9PDJ6</accession>
<dbReference type="EMBL" id="GBXM01106240">
    <property type="protein sequence ID" value="JAH02337.1"/>
    <property type="molecule type" value="Transcribed_RNA"/>
</dbReference>
<sequence length="30" mass="3514">MHLKVKKQFSPSKVFTVNASWNPKTDQRNP</sequence>